<accession>A0A5S9R6Z6</accession>
<sequence>MTIIDPVQKLRALERLLDSSLREFREAYDGQPFPPSTKNVDFLDGQTDALALALACLRESSAPEELRAAGERLAARVAS</sequence>
<reference evidence="1 2" key="1">
    <citation type="submission" date="2019-11" db="EMBL/GenBank/DDBJ databases">
        <authorList>
            <person name="Holert J."/>
        </authorList>
    </citation>
    <scope>NUCLEOTIDE SEQUENCE [LARGE SCALE GENOMIC DNA]</scope>
    <source>
        <strain evidence="1">BC8_1</strain>
    </source>
</reference>
<gene>
    <name evidence="1" type="ORF">AELLOGFF_05494</name>
</gene>
<dbReference type="Proteomes" id="UP000430146">
    <property type="component" value="Unassembled WGS sequence"/>
</dbReference>
<dbReference type="RefSeq" id="WP_159233469.1">
    <property type="nucleotide sequence ID" value="NZ_CACSIP010000035.1"/>
</dbReference>
<organism evidence="1 2">
    <name type="scientific">Mycolicibacterium vanbaalenii</name>
    <name type="common">Mycobacterium vanbaalenii</name>
    <dbReference type="NCBI Taxonomy" id="110539"/>
    <lineage>
        <taxon>Bacteria</taxon>
        <taxon>Bacillati</taxon>
        <taxon>Actinomycetota</taxon>
        <taxon>Actinomycetes</taxon>
        <taxon>Mycobacteriales</taxon>
        <taxon>Mycobacteriaceae</taxon>
        <taxon>Mycolicibacterium</taxon>
    </lineage>
</organism>
<dbReference type="AlphaFoldDB" id="A0A5S9R6Z6"/>
<keyword evidence="2" id="KW-1185">Reference proteome</keyword>
<proteinExistence type="predicted"/>
<protein>
    <submittedName>
        <fullName evidence="1">Uncharacterized protein</fullName>
    </submittedName>
</protein>
<name>A0A5S9R6Z6_MYCVN</name>
<evidence type="ECO:0000313" key="2">
    <source>
        <dbReference type="Proteomes" id="UP000430146"/>
    </source>
</evidence>
<evidence type="ECO:0000313" key="1">
    <source>
        <dbReference type="EMBL" id="CAA0129268.1"/>
    </source>
</evidence>
<dbReference type="EMBL" id="CACSIP010000035">
    <property type="protein sequence ID" value="CAA0129268.1"/>
    <property type="molecule type" value="Genomic_DNA"/>
</dbReference>